<gene>
    <name evidence="1" type="ORF">NDU88_007537</name>
</gene>
<dbReference type="EMBL" id="JANPWB010000014">
    <property type="protein sequence ID" value="KAJ1102491.1"/>
    <property type="molecule type" value="Genomic_DNA"/>
</dbReference>
<sequence length="244" mass="27732">MQLAGAFPRGHGSREEVVRYLQERTVLSIIHKGDLVLLARNLWGLLEKLRSCSSCMSNALCAQRCLGACCGVLADFKAHYLRLQRLRALFTDERGMGALVRATSYWSRVEILQEFLARRAQGSLERTDMVMADRLTGQVYYIEFKKNPVESDITKDQTKLRRLLNDEEVSAPGNLRPPMASRVGYQVIFCSQRNEDDSASETPISKYCKTYTADKWTCQTNLNKDIRPLGVYNISCYILKVESS</sequence>
<comment type="caution">
    <text evidence="1">The sequence shown here is derived from an EMBL/GenBank/DDBJ whole genome shotgun (WGS) entry which is preliminary data.</text>
</comment>
<evidence type="ECO:0000313" key="2">
    <source>
        <dbReference type="Proteomes" id="UP001066276"/>
    </source>
</evidence>
<organism evidence="1 2">
    <name type="scientific">Pleurodeles waltl</name>
    <name type="common">Iberian ribbed newt</name>
    <dbReference type="NCBI Taxonomy" id="8319"/>
    <lineage>
        <taxon>Eukaryota</taxon>
        <taxon>Metazoa</taxon>
        <taxon>Chordata</taxon>
        <taxon>Craniata</taxon>
        <taxon>Vertebrata</taxon>
        <taxon>Euteleostomi</taxon>
        <taxon>Amphibia</taxon>
        <taxon>Batrachia</taxon>
        <taxon>Caudata</taxon>
        <taxon>Salamandroidea</taxon>
        <taxon>Salamandridae</taxon>
        <taxon>Pleurodelinae</taxon>
        <taxon>Pleurodeles</taxon>
    </lineage>
</organism>
<dbReference type="AlphaFoldDB" id="A0AAV7MGQ5"/>
<accession>A0AAV7MGQ5</accession>
<proteinExistence type="predicted"/>
<protein>
    <submittedName>
        <fullName evidence="1">Uncharacterized protein</fullName>
    </submittedName>
</protein>
<reference evidence="1" key="1">
    <citation type="journal article" date="2022" name="bioRxiv">
        <title>Sequencing and chromosome-scale assembly of the giantPleurodeles waltlgenome.</title>
        <authorList>
            <person name="Brown T."/>
            <person name="Elewa A."/>
            <person name="Iarovenko S."/>
            <person name="Subramanian E."/>
            <person name="Araus A.J."/>
            <person name="Petzold A."/>
            <person name="Susuki M."/>
            <person name="Suzuki K.-i.T."/>
            <person name="Hayashi T."/>
            <person name="Toyoda A."/>
            <person name="Oliveira C."/>
            <person name="Osipova E."/>
            <person name="Leigh N.D."/>
            <person name="Simon A."/>
            <person name="Yun M.H."/>
        </authorList>
    </citation>
    <scope>NUCLEOTIDE SEQUENCE</scope>
    <source>
        <strain evidence="1">20211129_DDA</strain>
        <tissue evidence="1">Liver</tissue>
    </source>
</reference>
<name>A0AAV7MGQ5_PLEWA</name>
<keyword evidence="2" id="KW-1185">Reference proteome</keyword>
<dbReference type="Proteomes" id="UP001066276">
    <property type="component" value="Chromosome 10"/>
</dbReference>
<evidence type="ECO:0000313" key="1">
    <source>
        <dbReference type="EMBL" id="KAJ1102491.1"/>
    </source>
</evidence>